<dbReference type="Proteomes" id="UP001152320">
    <property type="component" value="Chromosome 2"/>
</dbReference>
<dbReference type="InterPro" id="IPR029058">
    <property type="entry name" value="AB_hydrolase_fold"/>
</dbReference>
<name>A0A9Q1CKP2_HOLLE</name>
<dbReference type="InterPro" id="IPR019819">
    <property type="entry name" value="Carboxylesterase_B_CS"/>
</dbReference>
<dbReference type="InterPro" id="IPR002018">
    <property type="entry name" value="CarbesteraseB"/>
</dbReference>
<evidence type="ECO:0000259" key="2">
    <source>
        <dbReference type="Pfam" id="PF00135"/>
    </source>
</evidence>
<dbReference type="OrthoDB" id="3200163at2759"/>
<dbReference type="PANTHER" id="PTHR45570">
    <property type="entry name" value="CARBOXYLIC ESTER HYDROLASE"/>
    <property type="match status" value="1"/>
</dbReference>
<feature type="domain" description="Carboxylesterase type B" evidence="2">
    <location>
        <begin position="27"/>
        <end position="165"/>
    </location>
</feature>
<evidence type="ECO:0000256" key="1">
    <source>
        <dbReference type="SAM" id="SignalP"/>
    </source>
</evidence>
<evidence type="ECO:0000313" key="4">
    <source>
        <dbReference type="Proteomes" id="UP001152320"/>
    </source>
</evidence>
<dbReference type="SUPFAM" id="SSF53474">
    <property type="entry name" value="alpha/beta-Hydrolases"/>
    <property type="match status" value="1"/>
</dbReference>
<keyword evidence="1" id="KW-0732">Signal</keyword>
<reference evidence="3" key="1">
    <citation type="submission" date="2021-10" db="EMBL/GenBank/DDBJ databases">
        <title>Tropical sea cucumber genome reveals ecological adaptation and Cuvierian tubules defense mechanism.</title>
        <authorList>
            <person name="Chen T."/>
        </authorList>
    </citation>
    <scope>NUCLEOTIDE SEQUENCE</scope>
    <source>
        <strain evidence="3">Nanhai2018</strain>
        <tissue evidence="3">Muscle</tissue>
    </source>
</reference>
<dbReference type="Gene3D" id="3.40.50.1820">
    <property type="entry name" value="alpha/beta hydrolase"/>
    <property type="match status" value="1"/>
</dbReference>
<evidence type="ECO:0000313" key="3">
    <source>
        <dbReference type="EMBL" id="KAJ8046660.1"/>
    </source>
</evidence>
<feature type="signal peptide" evidence="1">
    <location>
        <begin position="1"/>
        <end position="18"/>
    </location>
</feature>
<feature type="chain" id="PRO_5040399274" evidence="1">
    <location>
        <begin position="19"/>
        <end position="165"/>
    </location>
</feature>
<gene>
    <name evidence="3" type="ORF">HOLleu_05415</name>
</gene>
<keyword evidence="4" id="KW-1185">Reference proteome</keyword>
<dbReference type="PROSITE" id="PS00941">
    <property type="entry name" value="CARBOXYLESTERASE_B_2"/>
    <property type="match status" value="1"/>
</dbReference>
<proteinExistence type="predicted"/>
<organism evidence="3 4">
    <name type="scientific">Holothuria leucospilota</name>
    <name type="common">Black long sea cucumber</name>
    <name type="synonym">Mertensiothuria leucospilota</name>
    <dbReference type="NCBI Taxonomy" id="206669"/>
    <lineage>
        <taxon>Eukaryota</taxon>
        <taxon>Metazoa</taxon>
        <taxon>Echinodermata</taxon>
        <taxon>Eleutherozoa</taxon>
        <taxon>Echinozoa</taxon>
        <taxon>Holothuroidea</taxon>
        <taxon>Aspidochirotacea</taxon>
        <taxon>Aspidochirotida</taxon>
        <taxon>Holothuriidae</taxon>
        <taxon>Holothuria</taxon>
    </lineage>
</organism>
<comment type="caution">
    <text evidence="3">The sequence shown here is derived from an EMBL/GenBank/DDBJ whole genome shotgun (WGS) entry which is preliminary data.</text>
</comment>
<dbReference type="EMBL" id="JAIZAY010000002">
    <property type="protein sequence ID" value="KAJ8046660.1"/>
    <property type="molecule type" value="Genomic_DNA"/>
</dbReference>
<dbReference type="Pfam" id="PF00135">
    <property type="entry name" value="COesterase"/>
    <property type="match status" value="1"/>
</dbReference>
<protein>
    <submittedName>
        <fullName evidence="3">Liver carboxylesterase</fullName>
    </submittedName>
</protein>
<dbReference type="AlphaFoldDB" id="A0A9Q1CKP2"/>
<accession>A0A9Q1CKP2</accession>
<sequence length="165" mass="18458">MGWLRFLFTVALYSNASAKYFDAGTSEPIFETEYGIMVGKQFGDSDVFLGVPFAKPPVADLRFKDPEPLEKDKKVRIETKTNKPKCMQNYNKKDGSAQVGDEDCLYLNIYKPSNTNHEDSLPVLIFFPGGNFLTGGCQNEMYDATILAPDINAIVVCANYRLGKF</sequence>